<dbReference type="Pfam" id="PF00019">
    <property type="entry name" value="TGF_beta"/>
    <property type="match status" value="1"/>
</dbReference>
<evidence type="ECO:0000313" key="14">
    <source>
        <dbReference type="Proteomes" id="UP000515152"/>
    </source>
</evidence>
<protein>
    <submittedName>
        <fullName evidence="15">Nodal-related 2</fullName>
    </submittedName>
</protein>
<feature type="signal peptide" evidence="12">
    <location>
        <begin position="1"/>
        <end position="21"/>
    </location>
</feature>
<keyword evidence="4" id="KW-0964">Secreted</keyword>
<dbReference type="Gene3D" id="2.10.90.10">
    <property type="entry name" value="Cystine-knot cytokines"/>
    <property type="match status" value="1"/>
</dbReference>
<dbReference type="GeneID" id="105903351"/>
<dbReference type="SUPFAM" id="SSF57501">
    <property type="entry name" value="Cystine-knot cytokines"/>
    <property type="match status" value="1"/>
</dbReference>
<proteinExistence type="inferred from homology"/>
<evidence type="ECO:0000256" key="12">
    <source>
        <dbReference type="SAM" id="SignalP"/>
    </source>
</evidence>
<comment type="similarity">
    <text evidence="2 10">Belongs to the TGF-beta family.</text>
</comment>
<evidence type="ECO:0000256" key="11">
    <source>
        <dbReference type="SAM" id="MobiDB-lite"/>
    </source>
</evidence>
<evidence type="ECO:0000256" key="4">
    <source>
        <dbReference type="ARBA" id="ARBA00022525"/>
    </source>
</evidence>
<dbReference type="AlphaFoldDB" id="A0A6P3W0W4"/>
<keyword evidence="8" id="KW-1015">Disulfide bond</keyword>
<keyword evidence="9" id="KW-0325">Glycoprotein</keyword>
<dbReference type="InterPro" id="IPR017948">
    <property type="entry name" value="TGFb_CS"/>
</dbReference>
<name>A0A6P3W0W4_CLUHA</name>
<evidence type="ECO:0000256" key="2">
    <source>
        <dbReference type="ARBA" id="ARBA00006656"/>
    </source>
</evidence>
<evidence type="ECO:0000313" key="15">
    <source>
        <dbReference type="RefSeq" id="XP_012686541.1"/>
    </source>
</evidence>
<reference evidence="15" key="1">
    <citation type="submission" date="2025-08" db="UniProtKB">
        <authorList>
            <consortium name="RefSeq"/>
        </authorList>
    </citation>
    <scope>IDENTIFICATION</scope>
</reference>
<keyword evidence="6 12" id="KW-0732">Signal</keyword>
<keyword evidence="5" id="KW-0165">Cleavage on pair of basic residues</keyword>
<feature type="region of interest" description="Disordered" evidence="11">
    <location>
        <begin position="253"/>
        <end position="274"/>
    </location>
</feature>
<dbReference type="PROSITE" id="PS00250">
    <property type="entry name" value="TGF_BETA_1"/>
    <property type="match status" value="1"/>
</dbReference>
<gene>
    <name evidence="15" type="primary">ndr2</name>
</gene>
<comment type="subcellular location">
    <subcellularLocation>
        <location evidence="1">Secreted</location>
    </subcellularLocation>
</comment>
<dbReference type="CTD" id="30292"/>
<dbReference type="FunFam" id="2.10.90.10:FF:000026">
    <property type="entry name" value="Nodal homolog 3-A"/>
    <property type="match status" value="1"/>
</dbReference>
<dbReference type="InterPro" id="IPR001111">
    <property type="entry name" value="TGF-b_propeptide"/>
</dbReference>
<dbReference type="SMART" id="SM00204">
    <property type="entry name" value="TGFB"/>
    <property type="match status" value="1"/>
</dbReference>
<evidence type="ECO:0000256" key="8">
    <source>
        <dbReference type="ARBA" id="ARBA00023157"/>
    </source>
</evidence>
<keyword evidence="3" id="KW-0217">Developmental protein</keyword>
<dbReference type="PROSITE" id="PS51362">
    <property type="entry name" value="TGF_BETA_2"/>
    <property type="match status" value="1"/>
</dbReference>
<dbReference type="PANTHER" id="PTHR11848:SF272">
    <property type="entry name" value="CYCLOPS"/>
    <property type="match status" value="1"/>
</dbReference>
<feature type="domain" description="TGF-beta family profile" evidence="13">
    <location>
        <begin position="265"/>
        <end position="390"/>
    </location>
</feature>
<organism evidence="14 15">
    <name type="scientific">Clupea harengus</name>
    <name type="common">Atlantic herring</name>
    <dbReference type="NCBI Taxonomy" id="7950"/>
    <lineage>
        <taxon>Eukaryota</taxon>
        <taxon>Metazoa</taxon>
        <taxon>Chordata</taxon>
        <taxon>Craniata</taxon>
        <taxon>Vertebrata</taxon>
        <taxon>Euteleostomi</taxon>
        <taxon>Actinopterygii</taxon>
        <taxon>Neopterygii</taxon>
        <taxon>Teleostei</taxon>
        <taxon>Clupei</taxon>
        <taxon>Clupeiformes</taxon>
        <taxon>Clupeoidei</taxon>
        <taxon>Clupeidae</taxon>
        <taxon>Clupea</taxon>
    </lineage>
</organism>
<evidence type="ECO:0000256" key="10">
    <source>
        <dbReference type="RuleBase" id="RU000354"/>
    </source>
</evidence>
<evidence type="ECO:0000256" key="6">
    <source>
        <dbReference type="ARBA" id="ARBA00022729"/>
    </source>
</evidence>
<evidence type="ECO:0000256" key="3">
    <source>
        <dbReference type="ARBA" id="ARBA00022473"/>
    </source>
</evidence>
<feature type="compositionally biased region" description="Basic residues" evidence="11">
    <location>
        <begin position="259"/>
        <end position="273"/>
    </location>
</feature>
<dbReference type="Proteomes" id="UP000515152">
    <property type="component" value="Chromosome 23"/>
</dbReference>
<dbReference type="GO" id="GO:0005615">
    <property type="term" value="C:extracellular space"/>
    <property type="evidence" value="ECO:0007669"/>
    <property type="project" value="TreeGrafter"/>
</dbReference>
<evidence type="ECO:0000256" key="5">
    <source>
        <dbReference type="ARBA" id="ARBA00022685"/>
    </source>
</evidence>
<dbReference type="PANTHER" id="PTHR11848">
    <property type="entry name" value="TGF-BETA FAMILY"/>
    <property type="match status" value="1"/>
</dbReference>
<evidence type="ECO:0000259" key="13">
    <source>
        <dbReference type="PROSITE" id="PS51362"/>
    </source>
</evidence>
<dbReference type="RefSeq" id="XP_012686541.1">
    <property type="nucleotide sequence ID" value="XM_012831087.2"/>
</dbReference>
<dbReference type="InterPro" id="IPR015615">
    <property type="entry name" value="TGF-beta-rel"/>
</dbReference>
<keyword evidence="14" id="KW-1185">Reference proteome</keyword>
<dbReference type="CDD" id="cd13759">
    <property type="entry name" value="TGF_beta_NODAL"/>
    <property type="match status" value="1"/>
</dbReference>
<accession>A0A6P3W0W4</accession>
<dbReference type="KEGG" id="char:105903351"/>
<keyword evidence="7 10" id="KW-0339">Growth factor</keyword>
<dbReference type="InterPro" id="IPR001839">
    <property type="entry name" value="TGF-b_C"/>
</dbReference>
<dbReference type="Gene3D" id="2.60.120.970">
    <property type="match status" value="1"/>
</dbReference>
<dbReference type="GO" id="GO:0008083">
    <property type="term" value="F:growth factor activity"/>
    <property type="evidence" value="ECO:0007669"/>
    <property type="project" value="UniProtKB-KW"/>
</dbReference>
<evidence type="ECO:0000256" key="1">
    <source>
        <dbReference type="ARBA" id="ARBA00004613"/>
    </source>
</evidence>
<evidence type="ECO:0000256" key="7">
    <source>
        <dbReference type="ARBA" id="ARBA00023030"/>
    </source>
</evidence>
<sequence>MHVFGVLRVLLYSHMLSETLGLQRSLDGIVKLPHHRISTERIPRHHLPSYMMHLYRTFTSNHTRPVELMEEDTVKQADTVRSIMAKSLDHRGRHWVVTFDFSSLLADVKIQATELRIRLPRVPNRVDITVELLHKQAHPCQMQAPCMEQQSLGLLPASSMVSSSGHWRVYNVTNQVLGWMGEQPPGRAWRPPKVKRDVEAQHGSLRSTSTKPRHFVSNRALLVVFSHTSSEKGSQDKASLLHTAEKSKFLFNTENKEVKKPKRQRSKRGRRGQPLRFLEVPKKEEPTSLCRRVKMDVDFNQIGWGSWIVFPKKYNAYRCEGTCPDPLGEEFQPTNHAYMQSLLKYYHPNRVASACCAPTKMSPLSMLYYENGEMLLRHHEDMIVDECGCH</sequence>
<feature type="chain" id="PRO_5028325032" evidence="12">
    <location>
        <begin position="22"/>
        <end position="390"/>
    </location>
</feature>
<dbReference type="GO" id="GO:0005125">
    <property type="term" value="F:cytokine activity"/>
    <property type="evidence" value="ECO:0007669"/>
    <property type="project" value="TreeGrafter"/>
</dbReference>
<evidence type="ECO:0000256" key="9">
    <source>
        <dbReference type="ARBA" id="ARBA00023180"/>
    </source>
</evidence>
<dbReference type="OrthoDB" id="5949851at2759"/>
<dbReference type="Pfam" id="PF00688">
    <property type="entry name" value="TGFb_propeptide"/>
    <property type="match status" value="1"/>
</dbReference>
<dbReference type="InterPro" id="IPR029034">
    <property type="entry name" value="Cystine-knot_cytokine"/>
</dbReference>